<protein>
    <submittedName>
        <fullName evidence="1">Uncharacterized protein</fullName>
    </submittedName>
</protein>
<name>A0AAC9JE15_9ALTE</name>
<evidence type="ECO:0000313" key="2">
    <source>
        <dbReference type="Proteomes" id="UP000182101"/>
    </source>
</evidence>
<sequence>MDFTIEKGERLRSYDYDPKNVDGKEIYLEGRVIGTETHPYPAYRVVCETCTFTNADRVGKEVLVPLELAHNDFEGRIIKIS</sequence>
<dbReference type="EMBL" id="CP018025">
    <property type="protein sequence ID" value="APD92324.1"/>
    <property type="molecule type" value="Genomic_DNA"/>
</dbReference>
<accession>A0AAC9JE15</accession>
<gene>
    <name evidence="1" type="ORF">BM524_20695</name>
</gene>
<dbReference type="AlphaFoldDB" id="A0AAC9JE15"/>
<dbReference type="RefSeq" id="WP_071960938.1">
    <property type="nucleotide sequence ID" value="NZ_CP018025.1"/>
</dbReference>
<dbReference type="Proteomes" id="UP000182101">
    <property type="component" value="Plasmid pAMCP48-600"/>
</dbReference>
<evidence type="ECO:0000313" key="1">
    <source>
        <dbReference type="EMBL" id="APD92324.1"/>
    </source>
</evidence>
<proteinExistence type="predicted"/>
<keyword evidence="1" id="KW-0614">Plasmid</keyword>
<reference evidence="1 2" key="1">
    <citation type="submission" date="2016-11" db="EMBL/GenBank/DDBJ databases">
        <title>Networking in microbes: conjugative elements and plasmids in the genus Alteromonas.</title>
        <authorList>
            <person name="Lopez-Perez M."/>
            <person name="Ramon-Marco N."/>
            <person name="Rodriguez-Valera F."/>
        </authorList>
    </citation>
    <scope>NUCLEOTIDE SEQUENCE [LARGE SCALE GENOMIC DNA]</scope>
    <source>
        <strain evidence="1 2">CP48</strain>
        <plasmid evidence="2">pamcp48-600</plasmid>
    </source>
</reference>
<geneLocation type="plasmid" evidence="2">
    <name>pamcp48-600</name>
</geneLocation>
<organism evidence="1 2">
    <name type="scientific">Alteromonas mediterranea</name>
    <dbReference type="NCBI Taxonomy" id="314275"/>
    <lineage>
        <taxon>Bacteria</taxon>
        <taxon>Pseudomonadati</taxon>
        <taxon>Pseudomonadota</taxon>
        <taxon>Gammaproteobacteria</taxon>
        <taxon>Alteromonadales</taxon>
        <taxon>Alteromonadaceae</taxon>
        <taxon>Alteromonas/Salinimonas group</taxon>
        <taxon>Alteromonas</taxon>
    </lineage>
</organism>